<dbReference type="InterPro" id="IPR014729">
    <property type="entry name" value="Rossmann-like_a/b/a_fold"/>
</dbReference>
<dbReference type="NCBIfam" id="TIGR00234">
    <property type="entry name" value="tyrS"/>
    <property type="match status" value="1"/>
</dbReference>
<dbReference type="PANTHER" id="PTHR11766">
    <property type="entry name" value="TYROSYL-TRNA SYNTHETASE"/>
    <property type="match status" value="1"/>
</dbReference>
<evidence type="ECO:0000256" key="8">
    <source>
        <dbReference type="ARBA" id="ARBA00022917"/>
    </source>
</evidence>
<evidence type="ECO:0000256" key="7">
    <source>
        <dbReference type="ARBA" id="ARBA00022884"/>
    </source>
</evidence>
<dbReference type="PRINTS" id="PR01040">
    <property type="entry name" value="TRNASYNTHTYR"/>
</dbReference>
<dbReference type="EMBL" id="UINC01003196">
    <property type="protein sequence ID" value="SVA04171.1"/>
    <property type="molecule type" value="Genomic_DNA"/>
</dbReference>
<dbReference type="InterPro" id="IPR001412">
    <property type="entry name" value="aa-tRNA-synth_I_CS"/>
</dbReference>
<gene>
    <name evidence="13" type="ORF">METZ01_LOCUS57025</name>
</gene>
<dbReference type="Gene3D" id="3.40.50.620">
    <property type="entry name" value="HUPs"/>
    <property type="match status" value="1"/>
</dbReference>
<dbReference type="FunFam" id="3.40.50.620:FF:000008">
    <property type="entry name" value="Tyrosine--tRNA ligase"/>
    <property type="match status" value="1"/>
</dbReference>
<keyword evidence="9" id="KW-0030">Aminoacyl-tRNA synthetase</keyword>
<keyword evidence="8" id="KW-0648">Protein biosynthesis</keyword>
<dbReference type="PROSITE" id="PS00178">
    <property type="entry name" value="AA_TRNA_LIGASE_I"/>
    <property type="match status" value="1"/>
</dbReference>
<keyword evidence="6" id="KW-0067">ATP-binding</keyword>
<dbReference type="FunFam" id="1.10.240.10:FF:000001">
    <property type="entry name" value="Tyrosine--tRNA ligase"/>
    <property type="match status" value="1"/>
</dbReference>
<keyword evidence="4" id="KW-0436">Ligase</keyword>
<dbReference type="GO" id="GO:0005524">
    <property type="term" value="F:ATP binding"/>
    <property type="evidence" value="ECO:0007669"/>
    <property type="project" value="UniProtKB-KW"/>
</dbReference>
<dbReference type="AlphaFoldDB" id="A0A381SLF4"/>
<evidence type="ECO:0000313" key="13">
    <source>
        <dbReference type="EMBL" id="SVA04171.1"/>
    </source>
</evidence>
<dbReference type="InterPro" id="IPR002307">
    <property type="entry name" value="Tyr-tRNA-ligase"/>
</dbReference>
<evidence type="ECO:0000256" key="10">
    <source>
        <dbReference type="ARBA" id="ARBA00033323"/>
    </source>
</evidence>
<evidence type="ECO:0000256" key="1">
    <source>
        <dbReference type="ARBA" id="ARBA00004496"/>
    </source>
</evidence>
<dbReference type="InterPro" id="IPR024107">
    <property type="entry name" value="Tyr-tRNA-ligase_bac_1"/>
</dbReference>
<dbReference type="Pfam" id="PF00579">
    <property type="entry name" value="tRNA-synt_1b"/>
    <property type="match status" value="1"/>
</dbReference>
<dbReference type="GO" id="GO:0004831">
    <property type="term" value="F:tyrosine-tRNA ligase activity"/>
    <property type="evidence" value="ECO:0007669"/>
    <property type="project" value="UniProtKB-EC"/>
</dbReference>
<dbReference type="SUPFAM" id="SSF52374">
    <property type="entry name" value="Nucleotidylyl transferase"/>
    <property type="match status" value="1"/>
</dbReference>
<dbReference type="InterPro" id="IPR024088">
    <property type="entry name" value="Tyr-tRNA-ligase_bac-type"/>
</dbReference>
<protein>
    <recommendedName>
        <fullName evidence="2">tyrosine--tRNA ligase</fullName>
        <ecNumber evidence="2">6.1.1.1</ecNumber>
    </recommendedName>
    <alternativeName>
        <fullName evidence="10">Tyrosyl-tRNA synthetase</fullName>
    </alternativeName>
</protein>
<dbReference type="InterPro" id="IPR054608">
    <property type="entry name" value="SYY-like_C"/>
</dbReference>
<dbReference type="HAMAP" id="MF_02006">
    <property type="entry name" value="Tyr_tRNA_synth_type1"/>
    <property type="match status" value="1"/>
</dbReference>
<comment type="subcellular location">
    <subcellularLocation>
        <location evidence="1">Cytoplasm</location>
    </subcellularLocation>
</comment>
<reference evidence="13" key="1">
    <citation type="submission" date="2018-05" db="EMBL/GenBank/DDBJ databases">
        <authorList>
            <person name="Lanie J.A."/>
            <person name="Ng W.-L."/>
            <person name="Kazmierczak K.M."/>
            <person name="Andrzejewski T.M."/>
            <person name="Davidsen T.M."/>
            <person name="Wayne K.J."/>
            <person name="Tettelin H."/>
            <person name="Glass J.I."/>
            <person name="Rusch D."/>
            <person name="Podicherti R."/>
            <person name="Tsui H.-C.T."/>
            <person name="Winkler M.E."/>
        </authorList>
    </citation>
    <scope>NUCLEOTIDE SEQUENCE</scope>
</reference>
<dbReference type="Gene3D" id="3.10.290.10">
    <property type="entry name" value="RNA-binding S4 domain"/>
    <property type="match status" value="1"/>
</dbReference>
<sequence>MFENLKERGFFQQSTHPEELSKRLKEDRICCYVGFDPTADSLHIGHLIPLMGLAHMQRAGHRIIALMGGGTAMIGDPSGKTEMRKLLTEKQLQSNIEGMLPQLERFLDFSGDAILVNNTEWLRDLNYIDFLRDIGRHFSVNRMLSFETYKIRLESGLSFLEFNYQLLQAYDFLELNRRYDCSLQMGGDDQWANIISGADLIRRVERKDAFGWTYPLLTTSSGKKMGKTEKGALWLDPKRTSAYEYYQYWVNTEDDDVEKFLALFTFLPMEEVRKLGKLQGADMREAKQRLAFETTALIHGKENTLQAQQAAQALFSVNFGEENGDKSNVPSTTIAPDRFSAGLGIFDIFQETGLCKSKGEARRLQAQGGVYVNDKRIDDPDSCLGEANLQNGEILLRAGKKRYHRLILGT</sequence>
<evidence type="ECO:0000259" key="12">
    <source>
        <dbReference type="Pfam" id="PF22421"/>
    </source>
</evidence>
<organism evidence="13">
    <name type="scientific">marine metagenome</name>
    <dbReference type="NCBI Taxonomy" id="408172"/>
    <lineage>
        <taxon>unclassified sequences</taxon>
        <taxon>metagenomes</taxon>
        <taxon>ecological metagenomes</taxon>
    </lineage>
</organism>
<dbReference type="Gene3D" id="1.10.240.10">
    <property type="entry name" value="Tyrosyl-Transfer RNA Synthetase"/>
    <property type="match status" value="1"/>
</dbReference>
<feature type="domain" description="Tyrosine--tRNA ligase SYY-like C-terminal" evidence="12">
    <location>
        <begin position="327"/>
        <end position="404"/>
    </location>
</feature>
<dbReference type="GO" id="GO:0003723">
    <property type="term" value="F:RNA binding"/>
    <property type="evidence" value="ECO:0007669"/>
    <property type="project" value="UniProtKB-KW"/>
</dbReference>
<dbReference type="CDD" id="cd00805">
    <property type="entry name" value="TyrRS_core"/>
    <property type="match status" value="1"/>
</dbReference>
<keyword evidence="3" id="KW-0963">Cytoplasm</keyword>
<evidence type="ECO:0000256" key="3">
    <source>
        <dbReference type="ARBA" id="ARBA00022490"/>
    </source>
</evidence>
<dbReference type="GO" id="GO:0005829">
    <property type="term" value="C:cytosol"/>
    <property type="evidence" value="ECO:0007669"/>
    <property type="project" value="TreeGrafter"/>
</dbReference>
<evidence type="ECO:0000256" key="2">
    <source>
        <dbReference type="ARBA" id="ARBA00013160"/>
    </source>
</evidence>
<dbReference type="PANTHER" id="PTHR11766:SF0">
    <property type="entry name" value="TYROSINE--TRNA LIGASE, MITOCHONDRIAL"/>
    <property type="match status" value="1"/>
</dbReference>
<dbReference type="GO" id="GO:0042802">
    <property type="term" value="F:identical protein binding"/>
    <property type="evidence" value="ECO:0007669"/>
    <property type="project" value="UniProtKB-ARBA"/>
</dbReference>
<dbReference type="InterPro" id="IPR036986">
    <property type="entry name" value="S4_RNA-bd_sf"/>
</dbReference>
<evidence type="ECO:0000256" key="4">
    <source>
        <dbReference type="ARBA" id="ARBA00022598"/>
    </source>
</evidence>
<dbReference type="Pfam" id="PF22421">
    <property type="entry name" value="SYY_C-terminal"/>
    <property type="match status" value="1"/>
</dbReference>
<evidence type="ECO:0000256" key="5">
    <source>
        <dbReference type="ARBA" id="ARBA00022741"/>
    </source>
</evidence>
<keyword evidence="7" id="KW-0694">RNA-binding</keyword>
<dbReference type="EC" id="6.1.1.1" evidence="2"/>
<proteinExistence type="inferred from homology"/>
<dbReference type="GO" id="GO:0006437">
    <property type="term" value="P:tyrosyl-tRNA aminoacylation"/>
    <property type="evidence" value="ECO:0007669"/>
    <property type="project" value="InterPro"/>
</dbReference>
<evidence type="ECO:0000256" key="11">
    <source>
        <dbReference type="ARBA" id="ARBA00048248"/>
    </source>
</evidence>
<name>A0A381SLF4_9ZZZZ</name>
<dbReference type="SUPFAM" id="SSF55174">
    <property type="entry name" value="Alpha-L RNA-binding motif"/>
    <property type="match status" value="1"/>
</dbReference>
<evidence type="ECO:0000256" key="6">
    <source>
        <dbReference type="ARBA" id="ARBA00022840"/>
    </source>
</evidence>
<accession>A0A381SLF4</accession>
<evidence type="ECO:0000256" key="9">
    <source>
        <dbReference type="ARBA" id="ARBA00023146"/>
    </source>
</evidence>
<keyword evidence="5" id="KW-0547">Nucleotide-binding</keyword>
<dbReference type="CDD" id="cd00165">
    <property type="entry name" value="S4"/>
    <property type="match status" value="1"/>
</dbReference>
<comment type="catalytic activity">
    <reaction evidence="11">
        <text>tRNA(Tyr) + L-tyrosine + ATP = L-tyrosyl-tRNA(Tyr) + AMP + diphosphate + H(+)</text>
        <dbReference type="Rhea" id="RHEA:10220"/>
        <dbReference type="Rhea" id="RHEA-COMP:9706"/>
        <dbReference type="Rhea" id="RHEA-COMP:9707"/>
        <dbReference type="ChEBI" id="CHEBI:15378"/>
        <dbReference type="ChEBI" id="CHEBI:30616"/>
        <dbReference type="ChEBI" id="CHEBI:33019"/>
        <dbReference type="ChEBI" id="CHEBI:58315"/>
        <dbReference type="ChEBI" id="CHEBI:78442"/>
        <dbReference type="ChEBI" id="CHEBI:78536"/>
        <dbReference type="ChEBI" id="CHEBI:456215"/>
        <dbReference type="EC" id="6.1.1.1"/>
    </reaction>
</comment>
<dbReference type="PROSITE" id="PS50889">
    <property type="entry name" value="S4"/>
    <property type="match status" value="1"/>
</dbReference>
<dbReference type="InterPro" id="IPR002305">
    <property type="entry name" value="aa-tRNA-synth_Ic"/>
</dbReference>